<keyword evidence="1" id="KW-0472">Membrane</keyword>
<evidence type="ECO:0000313" key="2">
    <source>
        <dbReference type="EMBL" id="JAH68592.1"/>
    </source>
</evidence>
<dbReference type="EMBL" id="GBXM01039985">
    <property type="protein sequence ID" value="JAH68592.1"/>
    <property type="molecule type" value="Transcribed_RNA"/>
</dbReference>
<keyword evidence="1" id="KW-0812">Transmembrane</keyword>
<keyword evidence="1" id="KW-1133">Transmembrane helix</keyword>
<reference evidence="2" key="1">
    <citation type="submission" date="2014-11" db="EMBL/GenBank/DDBJ databases">
        <authorList>
            <person name="Amaro Gonzalez C."/>
        </authorList>
    </citation>
    <scope>NUCLEOTIDE SEQUENCE</scope>
</reference>
<evidence type="ECO:0000256" key="1">
    <source>
        <dbReference type="SAM" id="Phobius"/>
    </source>
</evidence>
<reference evidence="2" key="2">
    <citation type="journal article" date="2015" name="Fish Shellfish Immunol.">
        <title>Early steps in the European eel (Anguilla anguilla)-Vibrio vulnificus interaction in the gills: Role of the RtxA13 toxin.</title>
        <authorList>
            <person name="Callol A."/>
            <person name="Pajuelo D."/>
            <person name="Ebbesson L."/>
            <person name="Teles M."/>
            <person name="MacKenzie S."/>
            <person name="Amaro C."/>
        </authorList>
    </citation>
    <scope>NUCLEOTIDE SEQUENCE</scope>
</reference>
<dbReference type="AlphaFoldDB" id="A0A0E9URZ4"/>
<accession>A0A0E9URZ4</accession>
<organism evidence="2">
    <name type="scientific">Anguilla anguilla</name>
    <name type="common">European freshwater eel</name>
    <name type="synonym">Muraena anguilla</name>
    <dbReference type="NCBI Taxonomy" id="7936"/>
    <lineage>
        <taxon>Eukaryota</taxon>
        <taxon>Metazoa</taxon>
        <taxon>Chordata</taxon>
        <taxon>Craniata</taxon>
        <taxon>Vertebrata</taxon>
        <taxon>Euteleostomi</taxon>
        <taxon>Actinopterygii</taxon>
        <taxon>Neopterygii</taxon>
        <taxon>Teleostei</taxon>
        <taxon>Anguilliformes</taxon>
        <taxon>Anguillidae</taxon>
        <taxon>Anguilla</taxon>
    </lineage>
</organism>
<name>A0A0E9URZ4_ANGAN</name>
<protein>
    <submittedName>
        <fullName evidence="2">Uncharacterized protein</fullName>
    </submittedName>
</protein>
<proteinExistence type="predicted"/>
<sequence length="46" mass="4965">MSKYSAFGHYCSCLSVFINKSLFSVTVMGVVCLFGLGLQGSKHGEM</sequence>
<feature type="transmembrane region" description="Helical" evidence="1">
    <location>
        <begin position="21"/>
        <end position="40"/>
    </location>
</feature>